<comment type="catalytic activity">
    <reaction evidence="12 13">
        <text>tRNA(Thr) + L-threonine + ATP = L-threonyl-tRNA(Thr) + AMP + diphosphate + H(+)</text>
        <dbReference type="Rhea" id="RHEA:24624"/>
        <dbReference type="Rhea" id="RHEA-COMP:9670"/>
        <dbReference type="Rhea" id="RHEA-COMP:9704"/>
        <dbReference type="ChEBI" id="CHEBI:15378"/>
        <dbReference type="ChEBI" id="CHEBI:30616"/>
        <dbReference type="ChEBI" id="CHEBI:33019"/>
        <dbReference type="ChEBI" id="CHEBI:57926"/>
        <dbReference type="ChEBI" id="CHEBI:78442"/>
        <dbReference type="ChEBI" id="CHEBI:78534"/>
        <dbReference type="ChEBI" id="CHEBI:456215"/>
        <dbReference type="EC" id="6.1.1.3"/>
    </reaction>
</comment>
<dbReference type="EC" id="6.1.1.3" evidence="13"/>
<keyword evidence="2 13" id="KW-0963">Cytoplasm</keyword>
<keyword evidence="7 13" id="KW-0862">Zinc</keyword>
<feature type="binding site" evidence="13">
    <location>
        <position position="511"/>
    </location>
    <ligand>
        <name>Zn(2+)</name>
        <dbReference type="ChEBI" id="CHEBI:29105"/>
        <note>catalytic</note>
    </ligand>
</feature>
<dbReference type="FunFam" id="3.40.50.800:FF:000001">
    <property type="entry name" value="Threonine--tRNA ligase"/>
    <property type="match status" value="1"/>
</dbReference>
<protein>
    <recommendedName>
        <fullName evidence="13">Threonine--tRNA ligase</fullName>
        <ecNumber evidence="13">6.1.1.3</ecNumber>
    </recommendedName>
    <alternativeName>
        <fullName evidence="13">Threonyl-tRNA synthetase</fullName>
        <shortName evidence="13">ThrRS</shortName>
    </alternativeName>
</protein>
<accession>A0A0M6W7F9</accession>
<dbReference type="NCBIfam" id="TIGR00418">
    <property type="entry name" value="thrS"/>
    <property type="match status" value="1"/>
</dbReference>
<evidence type="ECO:0000256" key="13">
    <source>
        <dbReference type="HAMAP-Rule" id="MF_00184"/>
    </source>
</evidence>
<dbReference type="GO" id="GO:0004829">
    <property type="term" value="F:threonine-tRNA ligase activity"/>
    <property type="evidence" value="ECO:0007669"/>
    <property type="project" value="UniProtKB-UniRule"/>
</dbReference>
<dbReference type="GO" id="GO:0000049">
    <property type="term" value="F:tRNA binding"/>
    <property type="evidence" value="ECO:0007669"/>
    <property type="project" value="UniProtKB-KW"/>
</dbReference>
<dbReference type="InterPro" id="IPR002320">
    <property type="entry name" value="Thr-tRNA-ligase_IIa"/>
</dbReference>
<dbReference type="GO" id="GO:0006435">
    <property type="term" value="P:threonyl-tRNA aminoacylation"/>
    <property type="evidence" value="ECO:0007669"/>
    <property type="project" value="UniProtKB-UniRule"/>
</dbReference>
<evidence type="ECO:0000256" key="12">
    <source>
        <dbReference type="ARBA" id="ARBA00049515"/>
    </source>
</evidence>
<feature type="region of interest" description="Catalytic" evidence="13">
    <location>
        <begin position="243"/>
        <end position="534"/>
    </location>
</feature>
<dbReference type="Gene3D" id="3.30.54.20">
    <property type="match status" value="1"/>
</dbReference>
<dbReference type="SUPFAM" id="SSF55681">
    <property type="entry name" value="Class II aaRS and biotin synthetases"/>
    <property type="match status" value="1"/>
</dbReference>
<evidence type="ECO:0000256" key="3">
    <source>
        <dbReference type="ARBA" id="ARBA00022555"/>
    </source>
</evidence>
<comment type="subcellular location">
    <subcellularLocation>
        <location evidence="13">Cytoplasm</location>
    </subcellularLocation>
</comment>
<keyword evidence="10 13" id="KW-0648">Protein biosynthesis</keyword>
<dbReference type="InterPro" id="IPR004154">
    <property type="entry name" value="Anticodon-bd"/>
</dbReference>
<dbReference type="InterPro" id="IPR004095">
    <property type="entry name" value="TGS"/>
</dbReference>
<dbReference type="InterPro" id="IPR018163">
    <property type="entry name" value="Thr/Ala-tRNA-synth_IIc_edit"/>
</dbReference>
<keyword evidence="9 13" id="KW-0694">RNA-binding</keyword>
<keyword evidence="3 13" id="KW-0820">tRNA-binding</keyword>
<dbReference type="STRING" id="1715285.SOFFGTOCOR_0282"/>
<dbReference type="PROSITE" id="PS50862">
    <property type="entry name" value="AA_TRNA_LIGASE_II"/>
    <property type="match status" value="1"/>
</dbReference>
<dbReference type="Gene3D" id="3.40.50.800">
    <property type="entry name" value="Anticodon-binding domain"/>
    <property type="match status" value="1"/>
</dbReference>
<dbReference type="Pfam" id="PF00587">
    <property type="entry name" value="tRNA-synt_2b"/>
    <property type="match status" value="1"/>
</dbReference>
<dbReference type="InterPro" id="IPR006195">
    <property type="entry name" value="aa-tRNA-synth_II"/>
</dbReference>
<reference evidence="17" key="1">
    <citation type="submission" date="2015-05" db="EMBL/GenBank/DDBJ databases">
        <authorList>
            <person name="Manzano-Marin A."/>
        </authorList>
    </citation>
    <scope>NUCLEOTIDE SEQUENCE [LARGE SCALE GENOMIC DNA]</scope>
    <source>
        <strain evidence="17">officinalis</strain>
    </source>
</reference>
<dbReference type="PROSITE" id="PS51880">
    <property type="entry name" value="TGS"/>
    <property type="match status" value="1"/>
</dbReference>
<evidence type="ECO:0000256" key="6">
    <source>
        <dbReference type="ARBA" id="ARBA00022741"/>
    </source>
</evidence>
<evidence type="ECO:0000256" key="4">
    <source>
        <dbReference type="ARBA" id="ARBA00022598"/>
    </source>
</evidence>
<evidence type="ECO:0000256" key="8">
    <source>
        <dbReference type="ARBA" id="ARBA00022840"/>
    </source>
</evidence>
<evidence type="ECO:0000256" key="1">
    <source>
        <dbReference type="ARBA" id="ARBA00008226"/>
    </source>
</evidence>
<evidence type="ECO:0000313" key="17">
    <source>
        <dbReference type="Proteomes" id="UP000242301"/>
    </source>
</evidence>
<dbReference type="InterPro" id="IPR012675">
    <property type="entry name" value="Beta-grasp_dom_sf"/>
</dbReference>
<sequence>MPVVTLIDGSQRRYNDLISIIDVANDISFDLAKYCIAGYIDNCLVDACDLIKHDSKITFITNKNKIGIEIIRHSCSHLLGRAIKQLWPETKMVIGISTDNGFYYDIDSDYLLTQKDLEQLEKHMLKLAKSNYNIIKKQVTLIEAREIFITRKEDYKIEILDQNIEQHKHITLFFHEEYVDICKGPHVPNIRFCNNFKLQKISKKNLKRNNHNKILQRIYGTAWANKKQLTTYILSLKEKNKHDHRLINKQLNLYHIQEEAPGMVFWHQNGLIIFHELKKFIRDKLKKYNYQEVKTPFMIDKILWENTGHWDNYKNAMFTTSSENREYCIKPMNCPGHVQIFKQGLKSYRDLPLRISEFGVCHRNEPSGALHGLMRVRCVTQDDAHIFCTKDQILNEVTNCIEIIYDIYTTLGFKKITVKLSTRPNKRIGNDDLWDKAEESLINALNFKKIKFECQPGEGAFYGPKIEFTLFDCFDRAWQCGTIQLDFFLAKRLSAFYINKNNEHITPVIIHRAMLGSIERFIGILIEEYAGFFPTWLAPQQVVAMNVTDNHIKYVQEIVMKQQNNGIRIKADLRNKKISFKIREHTLNRIPYMFICGDEEVKSGKISIRTYRGKNLGESDINKFSIKLIEEIQNRKLNLMEE</sequence>
<dbReference type="InterPro" id="IPR002314">
    <property type="entry name" value="aa-tRNA-synt_IIb"/>
</dbReference>
<keyword evidence="6 13" id="KW-0547">Nucleotide-binding</keyword>
<feature type="binding site" evidence="13">
    <location>
        <position position="334"/>
    </location>
    <ligand>
        <name>Zn(2+)</name>
        <dbReference type="ChEBI" id="CHEBI:29105"/>
        <note>catalytic</note>
    </ligand>
</feature>
<dbReference type="AlphaFoldDB" id="A0A0M6W7F9"/>
<dbReference type="Gene3D" id="3.30.930.10">
    <property type="entry name" value="Bira Bifunctional Protein, Domain 2"/>
    <property type="match status" value="1"/>
</dbReference>
<feature type="domain" description="TGS" evidence="15">
    <location>
        <begin position="1"/>
        <end position="61"/>
    </location>
</feature>
<dbReference type="InterPro" id="IPR012947">
    <property type="entry name" value="tRNA_SAD"/>
</dbReference>
<dbReference type="PRINTS" id="PR01047">
    <property type="entry name" value="TRNASYNTHTHR"/>
</dbReference>
<comment type="cofactor">
    <cofactor evidence="13">
        <name>Zn(2+)</name>
        <dbReference type="ChEBI" id="CHEBI:29105"/>
    </cofactor>
    <text evidence="13">Binds 1 zinc ion per subunit.</text>
</comment>
<evidence type="ECO:0000256" key="9">
    <source>
        <dbReference type="ARBA" id="ARBA00022884"/>
    </source>
</evidence>
<evidence type="ECO:0000259" key="15">
    <source>
        <dbReference type="PROSITE" id="PS51880"/>
    </source>
</evidence>
<dbReference type="InterPro" id="IPR045864">
    <property type="entry name" value="aa-tRNA-synth_II/BPL/LPL"/>
</dbReference>
<dbReference type="PANTHER" id="PTHR11451:SF44">
    <property type="entry name" value="THREONINE--TRNA LIGASE, CHLOROPLASTIC_MITOCHONDRIAL 2"/>
    <property type="match status" value="1"/>
</dbReference>
<keyword evidence="4 13" id="KW-0436">Ligase</keyword>
<dbReference type="FunFam" id="3.30.930.10:FF:000002">
    <property type="entry name" value="Threonine--tRNA ligase"/>
    <property type="match status" value="1"/>
</dbReference>
<keyword evidence="8 13" id="KW-0067">ATP-binding</keyword>
<dbReference type="HAMAP" id="MF_00184">
    <property type="entry name" value="Thr_tRNA_synth"/>
    <property type="match status" value="1"/>
</dbReference>
<dbReference type="SUPFAM" id="SSF81271">
    <property type="entry name" value="TGS-like"/>
    <property type="match status" value="1"/>
</dbReference>
<gene>
    <name evidence="13 16" type="primary">thrS</name>
    <name evidence="16" type="ORF">SOFFGTOCOR_0282</name>
</gene>
<feature type="binding site" evidence="13">
    <location>
        <position position="385"/>
    </location>
    <ligand>
        <name>Zn(2+)</name>
        <dbReference type="ChEBI" id="CHEBI:29105"/>
        <note>catalytic</note>
    </ligand>
</feature>
<dbReference type="SUPFAM" id="SSF52954">
    <property type="entry name" value="Class II aaRS ABD-related"/>
    <property type="match status" value="1"/>
</dbReference>
<keyword evidence="5 13" id="KW-0479">Metal-binding</keyword>
<dbReference type="SMART" id="SM00863">
    <property type="entry name" value="tRNA_SAD"/>
    <property type="match status" value="1"/>
</dbReference>
<dbReference type="EMBL" id="CVRF01000002">
    <property type="protein sequence ID" value="CRK85710.1"/>
    <property type="molecule type" value="Genomic_DNA"/>
</dbReference>
<proteinExistence type="inferred from homology"/>
<dbReference type="InterPro" id="IPR036621">
    <property type="entry name" value="Anticodon-bd_dom_sf"/>
</dbReference>
<organism evidence="16 17">
    <name type="scientific">Candidatus Providencia siddallii</name>
    <dbReference type="NCBI Taxonomy" id="1715285"/>
    <lineage>
        <taxon>Bacteria</taxon>
        <taxon>Pseudomonadati</taxon>
        <taxon>Pseudomonadota</taxon>
        <taxon>Gammaproteobacteria</taxon>
        <taxon>Enterobacterales</taxon>
        <taxon>Morganellaceae</taxon>
        <taxon>Providencia</taxon>
    </lineage>
</organism>
<evidence type="ECO:0000256" key="11">
    <source>
        <dbReference type="ARBA" id="ARBA00023146"/>
    </source>
</evidence>
<name>A0A0M6W7F9_9GAMM</name>
<dbReference type="GO" id="GO:0005829">
    <property type="term" value="C:cytosol"/>
    <property type="evidence" value="ECO:0007669"/>
    <property type="project" value="TreeGrafter"/>
</dbReference>
<dbReference type="Proteomes" id="UP000242301">
    <property type="component" value="Unassembled WGS sequence"/>
</dbReference>
<dbReference type="GO" id="GO:0005524">
    <property type="term" value="F:ATP binding"/>
    <property type="evidence" value="ECO:0007669"/>
    <property type="project" value="UniProtKB-UniRule"/>
</dbReference>
<dbReference type="SUPFAM" id="SSF55186">
    <property type="entry name" value="ThrRS/AlaRS common domain"/>
    <property type="match status" value="1"/>
</dbReference>
<dbReference type="InterPro" id="IPR033728">
    <property type="entry name" value="ThrRS_core"/>
</dbReference>
<keyword evidence="17" id="KW-1185">Reference proteome</keyword>
<evidence type="ECO:0000259" key="14">
    <source>
        <dbReference type="PROSITE" id="PS50862"/>
    </source>
</evidence>
<evidence type="ECO:0000256" key="5">
    <source>
        <dbReference type="ARBA" id="ARBA00022723"/>
    </source>
</evidence>
<evidence type="ECO:0000256" key="10">
    <source>
        <dbReference type="ARBA" id="ARBA00022917"/>
    </source>
</evidence>
<dbReference type="InterPro" id="IPR012676">
    <property type="entry name" value="TGS-like"/>
</dbReference>
<dbReference type="CDD" id="cd00771">
    <property type="entry name" value="ThrRS_core"/>
    <property type="match status" value="1"/>
</dbReference>
<dbReference type="CDD" id="cd00860">
    <property type="entry name" value="ThrRS_anticodon"/>
    <property type="match status" value="1"/>
</dbReference>
<dbReference type="Pfam" id="PF03129">
    <property type="entry name" value="HGTP_anticodon"/>
    <property type="match status" value="1"/>
</dbReference>
<dbReference type="GO" id="GO:0046872">
    <property type="term" value="F:metal ion binding"/>
    <property type="evidence" value="ECO:0007669"/>
    <property type="project" value="UniProtKB-KW"/>
</dbReference>
<evidence type="ECO:0000256" key="7">
    <source>
        <dbReference type="ARBA" id="ARBA00022833"/>
    </source>
</evidence>
<evidence type="ECO:0000256" key="2">
    <source>
        <dbReference type="ARBA" id="ARBA00022490"/>
    </source>
</evidence>
<dbReference type="Gene3D" id="3.30.980.10">
    <property type="entry name" value="Threonyl-trna Synthetase, Chain A, domain 2"/>
    <property type="match status" value="1"/>
</dbReference>
<evidence type="ECO:0000313" key="16">
    <source>
        <dbReference type="EMBL" id="CRK85710.1"/>
    </source>
</evidence>
<comment type="subunit">
    <text evidence="13">Homodimer.</text>
</comment>
<comment type="similarity">
    <text evidence="1 13">Belongs to the class-II aminoacyl-tRNA synthetase family.</text>
</comment>
<dbReference type="InterPro" id="IPR047246">
    <property type="entry name" value="ThrRS_anticodon"/>
</dbReference>
<dbReference type="Gene3D" id="3.10.20.30">
    <property type="match status" value="1"/>
</dbReference>
<dbReference type="CDD" id="cd01667">
    <property type="entry name" value="TGS_ThrRS"/>
    <property type="match status" value="1"/>
</dbReference>
<keyword evidence="11 13" id="KW-0030">Aminoacyl-tRNA synthetase</keyword>
<dbReference type="PANTHER" id="PTHR11451">
    <property type="entry name" value="THREONINE-TRNA LIGASE"/>
    <property type="match status" value="1"/>
</dbReference>
<dbReference type="Pfam" id="PF07973">
    <property type="entry name" value="tRNA_SAD"/>
    <property type="match status" value="1"/>
</dbReference>
<dbReference type="FunFam" id="3.30.54.20:FF:000002">
    <property type="entry name" value="Threonine--tRNA ligase"/>
    <property type="match status" value="1"/>
</dbReference>
<feature type="domain" description="Aminoacyl-transfer RNA synthetases class-II family profile" evidence="14">
    <location>
        <begin position="243"/>
        <end position="534"/>
    </location>
</feature>